<dbReference type="Proteomes" id="UP001454036">
    <property type="component" value="Unassembled WGS sequence"/>
</dbReference>
<reference evidence="2 3" key="1">
    <citation type="submission" date="2024-01" db="EMBL/GenBank/DDBJ databases">
        <title>The complete chloroplast genome sequence of Lithospermum erythrorhizon: insights into the phylogenetic relationship among Boraginaceae species and the maternal lineages of purple gromwells.</title>
        <authorList>
            <person name="Okada T."/>
            <person name="Watanabe K."/>
        </authorList>
    </citation>
    <scope>NUCLEOTIDE SEQUENCE [LARGE SCALE GENOMIC DNA]</scope>
</reference>
<dbReference type="AlphaFoldDB" id="A0AAV3RZ99"/>
<keyword evidence="3" id="KW-1185">Reference proteome</keyword>
<evidence type="ECO:0000313" key="3">
    <source>
        <dbReference type="Proteomes" id="UP001454036"/>
    </source>
</evidence>
<dbReference type="PANTHER" id="PTHR33116">
    <property type="entry name" value="REVERSE TRANSCRIPTASE ZINC-BINDING DOMAIN-CONTAINING PROTEIN-RELATED-RELATED"/>
    <property type="match status" value="1"/>
</dbReference>
<proteinExistence type="predicted"/>
<dbReference type="Pfam" id="PF00078">
    <property type="entry name" value="RVT_1"/>
    <property type="match status" value="1"/>
</dbReference>
<organism evidence="2 3">
    <name type="scientific">Lithospermum erythrorhizon</name>
    <name type="common">Purple gromwell</name>
    <name type="synonym">Lithospermum officinale var. erythrorhizon</name>
    <dbReference type="NCBI Taxonomy" id="34254"/>
    <lineage>
        <taxon>Eukaryota</taxon>
        <taxon>Viridiplantae</taxon>
        <taxon>Streptophyta</taxon>
        <taxon>Embryophyta</taxon>
        <taxon>Tracheophyta</taxon>
        <taxon>Spermatophyta</taxon>
        <taxon>Magnoliopsida</taxon>
        <taxon>eudicotyledons</taxon>
        <taxon>Gunneridae</taxon>
        <taxon>Pentapetalae</taxon>
        <taxon>asterids</taxon>
        <taxon>lamiids</taxon>
        <taxon>Boraginales</taxon>
        <taxon>Boraginaceae</taxon>
        <taxon>Boraginoideae</taxon>
        <taxon>Lithospermeae</taxon>
        <taxon>Lithospermum</taxon>
    </lineage>
</organism>
<sequence length="300" mass="33925">MTTLSLVSKVDHPSSIRDYRHISCCNNIYNAITRVLMRRMSGLMQELVSLSQLAFIPGRSISDSVLLLHELVQGYHKEDEIPKLAIKVDLQKAYDMVEWESLWVGMLAMGFAQRFIFLLKCITKASFSINLNGTLKGRFHPKCQQLGITHLSFADDMVLLVLPNMDNFRVIKETLVLFGDLTGLKLNCSETRIFFRSIPRDVRSALYDYMEMSEGVLLVKYLGIPLSSKSLTRDDYTGLVDRICGKISSWQSRHLSLGVRLGQCSFGLIAGALGPLWSVLIVQERYSIQLPRDISLKDAL</sequence>
<protein>
    <recommendedName>
        <fullName evidence="1">Reverse transcriptase domain-containing protein</fullName>
    </recommendedName>
</protein>
<comment type="caution">
    <text evidence="2">The sequence shown here is derived from an EMBL/GenBank/DDBJ whole genome shotgun (WGS) entry which is preliminary data.</text>
</comment>
<dbReference type="InterPro" id="IPR000477">
    <property type="entry name" value="RT_dom"/>
</dbReference>
<dbReference type="PANTHER" id="PTHR33116:SF78">
    <property type="entry name" value="OS12G0587133 PROTEIN"/>
    <property type="match status" value="1"/>
</dbReference>
<dbReference type="EMBL" id="BAABME010013809">
    <property type="protein sequence ID" value="GAA0186547.1"/>
    <property type="molecule type" value="Genomic_DNA"/>
</dbReference>
<dbReference type="SUPFAM" id="SSF56672">
    <property type="entry name" value="DNA/RNA polymerases"/>
    <property type="match status" value="1"/>
</dbReference>
<feature type="domain" description="Reverse transcriptase" evidence="1">
    <location>
        <begin position="16"/>
        <end position="224"/>
    </location>
</feature>
<evidence type="ECO:0000313" key="2">
    <source>
        <dbReference type="EMBL" id="GAA0186547.1"/>
    </source>
</evidence>
<dbReference type="InterPro" id="IPR043502">
    <property type="entry name" value="DNA/RNA_pol_sf"/>
</dbReference>
<evidence type="ECO:0000259" key="1">
    <source>
        <dbReference type="Pfam" id="PF00078"/>
    </source>
</evidence>
<gene>
    <name evidence="2" type="ORF">LIER_33835</name>
</gene>
<dbReference type="CDD" id="cd01650">
    <property type="entry name" value="RT_nLTR_like"/>
    <property type="match status" value="1"/>
</dbReference>
<accession>A0AAV3RZ99</accession>
<name>A0AAV3RZ99_LITER</name>